<reference evidence="2 3" key="1">
    <citation type="submission" date="2020-11" db="EMBL/GenBank/DDBJ databases">
        <title>Vibrio nitrifigilis sp. nov., a marine nitrogen-fixing bacterium isolated from the lagoon sediment of an islet inside an atoll.</title>
        <authorList>
            <person name="Wang L.-T."/>
            <person name="Shieh W.Y."/>
        </authorList>
    </citation>
    <scope>NUCLEOTIDE SEQUENCE [LARGE SCALE GENOMIC DNA]</scope>
    <source>
        <strain evidence="2 3">NFV-1</strain>
    </source>
</reference>
<keyword evidence="3" id="KW-1185">Reference proteome</keyword>
<organism evidence="2 3">
    <name type="scientific">Vibrio nitrifigilis</name>
    <dbReference type="NCBI Taxonomy" id="2789781"/>
    <lineage>
        <taxon>Bacteria</taxon>
        <taxon>Pseudomonadati</taxon>
        <taxon>Pseudomonadota</taxon>
        <taxon>Gammaproteobacteria</taxon>
        <taxon>Vibrionales</taxon>
        <taxon>Vibrionaceae</taxon>
        <taxon>Vibrio</taxon>
    </lineage>
</organism>
<evidence type="ECO:0000256" key="1">
    <source>
        <dbReference type="SAM" id="Phobius"/>
    </source>
</evidence>
<feature type="transmembrane region" description="Helical" evidence="1">
    <location>
        <begin position="61"/>
        <end position="80"/>
    </location>
</feature>
<accession>A0ABS0GEF8</accession>
<dbReference type="EMBL" id="JADPMR010000001">
    <property type="protein sequence ID" value="MBF9000802.1"/>
    <property type="molecule type" value="Genomic_DNA"/>
</dbReference>
<proteinExistence type="predicted"/>
<dbReference type="Pfam" id="PF11086">
    <property type="entry name" value="DUF2878"/>
    <property type="match status" value="1"/>
</dbReference>
<comment type="caution">
    <text evidence="2">The sequence shown here is derived from an EMBL/GenBank/DDBJ whole genome shotgun (WGS) entry which is preliminary data.</text>
</comment>
<keyword evidence="1" id="KW-1133">Transmembrane helix</keyword>
<dbReference type="InterPro" id="IPR021306">
    <property type="entry name" value="DUF2878"/>
</dbReference>
<evidence type="ECO:0000313" key="2">
    <source>
        <dbReference type="EMBL" id="MBF9000802.1"/>
    </source>
</evidence>
<gene>
    <name evidence="2" type="ORF">I1A42_09530</name>
</gene>
<sequence>MMGQTEWQWWALGGAVGTWLLHIVWGKWCWHLVIFSGLGIGLDGLNIHFDLFRFAADGFPIWLMSVWIAFAWYCHFLVPVLSRWPKLLMAMVGGLGGVTSYYAGLELGAVTFTYSLTVTLAILFLQWSVVTLCLVFVEERYKWCTQRL</sequence>
<feature type="transmembrane region" description="Helical" evidence="1">
    <location>
        <begin position="116"/>
        <end position="137"/>
    </location>
</feature>
<feature type="transmembrane region" description="Helical" evidence="1">
    <location>
        <begin position="87"/>
        <end position="104"/>
    </location>
</feature>
<dbReference type="Proteomes" id="UP000597206">
    <property type="component" value="Unassembled WGS sequence"/>
</dbReference>
<name>A0ABS0GEF8_9VIBR</name>
<feature type="transmembrane region" description="Helical" evidence="1">
    <location>
        <begin position="7"/>
        <end position="25"/>
    </location>
</feature>
<evidence type="ECO:0000313" key="3">
    <source>
        <dbReference type="Proteomes" id="UP000597206"/>
    </source>
</evidence>
<protein>
    <submittedName>
        <fullName evidence="2">DUF2878 domain-containing protein</fullName>
    </submittedName>
</protein>
<keyword evidence="1" id="KW-0812">Transmembrane</keyword>
<keyword evidence="1" id="KW-0472">Membrane</keyword>